<name>A0A0H2R385_9AGAM</name>
<evidence type="ECO:0000313" key="13">
    <source>
        <dbReference type="EMBL" id="KLO06245.1"/>
    </source>
</evidence>
<feature type="region of interest" description="Disordered" evidence="12">
    <location>
        <begin position="124"/>
        <end position="192"/>
    </location>
</feature>
<sequence>KEVEETLVSIRSRIRHTDPYDAWERQTRKDAFHVARAHHSQTLATLRSAVVSRHNATEHSILAAREAERVDLARRVAELEGKRQLEERRLRDAWREREKRLWDRVESSIKGEEDRYRARLEAEKKAREAEERAKLAEEQRRRDEEAKKRKEAEALRLKAEEERKKKEEEERIAQEQKIAQEQATAEQQEGQKMRSTLGCLEARDLWLSGLKAVKGPKAPDPPPANYQPPPAPPLKKIWSAQRRKITPKVGQLTDDPREIARILKAIIAPIPSVPGADQQNLHHALLSSVSKAVLSQAETEVTAHKAAARPLARVIVALIATYPLLGEIFWARMIGSIGVWAVGGIEPTLIEVDDTTGERHELDAKGKLRRWGMREEEPTDAYVSRVAGVLRLYFEMLFVEMDGLNLGNMQLQPQFRPARLWAYLAQLINHEGMLKRVVAPEAIYVALDSVGSKALTIWGAQFVKILRVIYEGTGKEKETWGGPEVVAQASRARCQLEVEKILSA</sequence>
<evidence type="ECO:0000256" key="4">
    <source>
        <dbReference type="ARBA" id="ARBA00022816"/>
    </source>
</evidence>
<keyword evidence="5" id="KW-0653">Protein transport</keyword>
<evidence type="ECO:0000256" key="6">
    <source>
        <dbReference type="ARBA" id="ARBA00023010"/>
    </source>
</evidence>
<dbReference type="InterPro" id="IPR012476">
    <property type="entry name" value="GLE1"/>
</dbReference>
<keyword evidence="6" id="KW-0811">Translocation</keyword>
<dbReference type="GO" id="GO:0005543">
    <property type="term" value="F:phospholipid binding"/>
    <property type="evidence" value="ECO:0007669"/>
    <property type="project" value="TreeGrafter"/>
</dbReference>
<gene>
    <name evidence="13" type="ORF">SCHPADRAFT_838304</name>
</gene>
<protein>
    <recommendedName>
        <fullName evidence="9">mRNA export factor GLE1</fullName>
    </recommendedName>
    <alternativeName>
        <fullName evidence="10">Nucleoporin GLE1</fullName>
    </alternativeName>
</protein>
<comment type="subcellular location">
    <subcellularLocation>
        <location evidence="1">Nucleus</location>
        <location evidence="1">Nuclear pore complex</location>
    </subcellularLocation>
</comment>
<evidence type="ECO:0000256" key="2">
    <source>
        <dbReference type="ARBA" id="ARBA00011056"/>
    </source>
</evidence>
<evidence type="ECO:0000256" key="8">
    <source>
        <dbReference type="ARBA" id="ARBA00023242"/>
    </source>
</evidence>
<dbReference type="GO" id="GO:0005737">
    <property type="term" value="C:cytoplasm"/>
    <property type="evidence" value="ECO:0007669"/>
    <property type="project" value="TreeGrafter"/>
</dbReference>
<evidence type="ECO:0000313" key="14">
    <source>
        <dbReference type="Proteomes" id="UP000053477"/>
    </source>
</evidence>
<dbReference type="STRING" id="27342.A0A0H2R385"/>
<keyword evidence="8" id="KW-0539">Nucleus</keyword>
<dbReference type="PANTHER" id="PTHR12960">
    <property type="entry name" value="GLE-1-RELATED"/>
    <property type="match status" value="1"/>
</dbReference>
<evidence type="ECO:0000256" key="10">
    <source>
        <dbReference type="ARBA" id="ARBA00029983"/>
    </source>
</evidence>
<feature type="compositionally biased region" description="Basic and acidic residues" evidence="12">
    <location>
        <begin position="124"/>
        <end position="174"/>
    </location>
</feature>
<evidence type="ECO:0000256" key="9">
    <source>
        <dbReference type="ARBA" id="ARBA00026227"/>
    </source>
</evidence>
<dbReference type="GO" id="GO:0000822">
    <property type="term" value="F:inositol hexakisphosphate binding"/>
    <property type="evidence" value="ECO:0007669"/>
    <property type="project" value="TreeGrafter"/>
</dbReference>
<evidence type="ECO:0000256" key="3">
    <source>
        <dbReference type="ARBA" id="ARBA00022448"/>
    </source>
</evidence>
<dbReference type="Gene3D" id="1.25.40.510">
    <property type="entry name" value="GLE1-like"/>
    <property type="match status" value="1"/>
</dbReference>
<dbReference type="InParanoid" id="A0A0H2R385"/>
<dbReference type="InterPro" id="IPR038506">
    <property type="entry name" value="GLE1-like_sf"/>
</dbReference>
<dbReference type="PANTHER" id="PTHR12960:SF0">
    <property type="entry name" value="MRNA EXPORT FACTOR GLE1"/>
    <property type="match status" value="1"/>
</dbReference>
<dbReference type="AlphaFoldDB" id="A0A0H2R385"/>
<keyword evidence="4" id="KW-0509">mRNA transport</keyword>
<evidence type="ECO:0000256" key="5">
    <source>
        <dbReference type="ARBA" id="ARBA00022927"/>
    </source>
</evidence>
<evidence type="ECO:0000256" key="1">
    <source>
        <dbReference type="ARBA" id="ARBA00004567"/>
    </source>
</evidence>
<organism evidence="13 14">
    <name type="scientific">Schizopora paradoxa</name>
    <dbReference type="NCBI Taxonomy" id="27342"/>
    <lineage>
        <taxon>Eukaryota</taxon>
        <taxon>Fungi</taxon>
        <taxon>Dikarya</taxon>
        <taxon>Basidiomycota</taxon>
        <taxon>Agaricomycotina</taxon>
        <taxon>Agaricomycetes</taxon>
        <taxon>Hymenochaetales</taxon>
        <taxon>Schizoporaceae</taxon>
        <taxon>Schizopora</taxon>
    </lineage>
</organism>
<feature type="non-terminal residue" evidence="13">
    <location>
        <position position="1"/>
    </location>
</feature>
<reference evidence="13 14" key="1">
    <citation type="submission" date="2015-04" db="EMBL/GenBank/DDBJ databases">
        <title>Complete genome sequence of Schizopora paradoxa KUC8140, a cosmopolitan wood degrader in East Asia.</title>
        <authorList>
            <consortium name="DOE Joint Genome Institute"/>
            <person name="Min B."/>
            <person name="Park H."/>
            <person name="Jang Y."/>
            <person name="Kim J.-J."/>
            <person name="Kim K.H."/>
            <person name="Pangilinan J."/>
            <person name="Lipzen A."/>
            <person name="Riley R."/>
            <person name="Grigoriev I.V."/>
            <person name="Spatafora J.W."/>
            <person name="Choi I.-G."/>
        </authorList>
    </citation>
    <scope>NUCLEOTIDE SEQUENCE [LARGE SCALE GENOMIC DNA]</scope>
    <source>
        <strain evidence="13 14">KUC8140</strain>
    </source>
</reference>
<accession>A0A0H2R385</accession>
<feature type="coiled-coil region" evidence="11">
    <location>
        <begin position="62"/>
        <end position="89"/>
    </location>
</feature>
<comment type="similarity">
    <text evidence="2">Belongs to the GLE1 family.</text>
</comment>
<keyword evidence="7" id="KW-0906">Nuclear pore complex</keyword>
<dbReference type="GO" id="GO:0016973">
    <property type="term" value="P:poly(A)+ mRNA export from nucleus"/>
    <property type="evidence" value="ECO:0007669"/>
    <property type="project" value="InterPro"/>
</dbReference>
<dbReference type="Proteomes" id="UP000053477">
    <property type="component" value="Unassembled WGS sequence"/>
</dbReference>
<dbReference type="GO" id="GO:0015031">
    <property type="term" value="P:protein transport"/>
    <property type="evidence" value="ECO:0007669"/>
    <property type="project" value="UniProtKB-KW"/>
</dbReference>
<evidence type="ECO:0000256" key="12">
    <source>
        <dbReference type="SAM" id="MobiDB-lite"/>
    </source>
</evidence>
<dbReference type="Pfam" id="PF07817">
    <property type="entry name" value="GLE1"/>
    <property type="match status" value="1"/>
</dbReference>
<dbReference type="GO" id="GO:0031369">
    <property type="term" value="F:translation initiation factor binding"/>
    <property type="evidence" value="ECO:0007669"/>
    <property type="project" value="TreeGrafter"/>
</dbReference>
<dbReference type="GO" id="GO:0044614">
    <property type="term" value="C:nuclear pore cytoplasmic filaments"/>
    <property type="evidence" value="ECO:0007669"/>
    <property type="project" value="TreeGrafter"/>
</dbReference>
<dbReference type="OrthoDB" id="420884at2759"/>
<dbReference type="EMBL" id="KQ086223">
    <property type="protein sequence ID" value="KLO06245.1"/>
    <property type="molecule type" value="Genomic_DNA"/>
</dbReference>
<evidence type="ECO:0000256" key="7">
    <source>
        <dbReference type="ARBA" id="ARBA00023132"/>
    </source>
</evidence>
<keyword evidence="11" id="KW-0175">Coiled coil</keyword>
<feature type="compositionally biased region" description="Low complexity" evidence="12">
    <location>
        <begin position="175"/>
        <end position="188"/>
    </location>
</feature>
<keyword evidence="3" id="KW-0813">Transport</keyword>
<evidence type="ECO:0000256" key="11">
    <source>
        <dbReference type="SAM" id="Coils"/>
    </source>
</evidence>
<keyword evidence="14" id="KW-1185">Reference proteome</keyword>
<proteinExistence type="inferred from homology"/>